<dbReference type="Gene3D" id="3.40.630.30">
    <property type="match status" value="1"/>
</dbReference>
<feature type="domain" description="N-acetyltransferase" evidence="1">
    <location>
        <begin position="2"/>
        <end position="169"/>
    </location>
</feature>
<organism evidence="2 3">
    <name type="scientific">Mucilaginibacter galii</name>
    <dbReference type="NCBI Taxonomy" id="2005073"/>
    <lineage>
        <taxon>Bacteria</taxon>
        <taxon>Pseudomonadati</taxon>
        <taxon>Bacteroidota</taxon>
        <taxon>Sphingobacteriia</taxon>
        <taxon>Sphingobacteriales</taxon>
        <taxon>Sphingobacteriaceae</taxon>
        <taxon>Mucilaginibacter</taxon>
    </lineage>
</organism>
<sequence>MPTILKATIYDVPEAVALVNSAYRGETSKQGWTSESHLLEGIRIDEVEMVGYFNRPEITLLKYLNDDGRVDGFVYLEQVKNKCLYLGMLTVNPTLQASGIGRQLLYAANEQARMLGCEAIKISVITTRAELISWYERRGFKATGEVFPLVTTTSVAKEPVYLMIMEKML</sequence>
<dbReference type="RefSeq" id="WP_188412714.1">
    <property type="nucleotide sequence ID" value="NZ_BMDO01000001.1"/>
</dbReference>
<name>A0A917J7Q1_9SPHI</name>
<dbReference type="AlphaFoldDB" id="A0A917J7Q1"/>
<dbReference type="PROSITE" id="PS51186">
    <property type="entry name" value="GNAT"/>
    <property type="match status" value="1"/>
</dbReference>
<dbReference type="SUPFAM" id="SSF55729">
    <property type="entry name" value="Acyl-CoA N-acyltransferases (Nat)"/>
    <property type="match status" value="1"/>
</dbReference>
<dbReference type="InterPro" id="IPR050276">
    <property type="entry name" value="MshD_Acetyltransferase"/>
</dbReference>
<evidence type="ECO:0000313" key="2">
    <source>
        <dbReference type="EMBL" id="GGI48839.1"/>
    </source>
</evidence>
<dbReference type="Proteomes" id="UP000662074">
    <property type="component" value="Unassembled WGS sequence"/>
</dbReference>
<dbReference type="PANTHER" id="PTHR43617:SF9">
    <property type="entry name" value="GNAT FAMILY ACETYLTRANSFERASE"/>
    <property type="match status" value="1"/>
</dbReference>
<gene>
    <name evidence="2" type="ORF">GCM10011425_00510</name>
</gene>
<protein>
    <submittedName>
        <fullName evidence="2">N-acetyltransferase</fullName>
    </submittedName>
</protein>
<dbReference type="InterPro" id="IPR000182">
    <property type="entry name" value="GNAT_dom"/>
</dbReference>
<dbReference type="Pfam" id="PF00583">
    <property type="entry name" value="Acetyltransf_1"/>
    <property type="match status" value="1"/>
</dbReference>
<dbReference type="PANTHER" id="PTHR43617">
    <property type="entry name" value="L-AMINO ACID N-ACETYLTRANSFERASE"/>
    <property type="match status" value="1"/>
</dbReference>
<evidence type="ECO:0000313" key="3">
    <source>
        <dbReference type="Proteomes" id="UP000662074"/>
    </source>
</evidence>
<proteinExistence type="predicted"/>
<evidence type="ECO:0000259" key="1">
    <source>
        <dbReference type="PROSITE" id="PS51186"/>
    </source>
</evidence>
<dbReference type="InterPro" id="IPR016181">
    <property type="entry name" value="Acyl_CoA_acyltransferase"/>
</dbReference>
<dbReference type="EMBL" id="BMDO01000001">
    <property type="protein sequence ID" value="GGI48839.1"/>
    <property type="molecule type" value="Genomic_DNA"/>
</dbReference>
<keyword evidence="3" id="KW-1185">Reference proteome</keyword>
<dbReference type="CDD" id="cd04301">
    <property type="entry name" value="NAT_SF"/>
    <property type="match status" value="1"/>
</dbReference>
<accession>A0A917J7Q1</accession>
<reference evidence="2" key="2">
    <citation type="submission" date="2020-09" db="EMBL/GenBank/DDBJ databases">
        <authorList>
            <person name="Sun Q."/>
            <person name="Sedlacek I."/>
        </authorList>
    </citation>
    <scope>NUCLEOTIDE SEQUENCE</scope>
    <source>
        <strain evidence="2">CCM 8711</strain>
    </source>
</reference>
<comment type="caution">
    <text evidence="2">The sequence shown here is derived from an EMBL/GenBank/DDBJ whole genome shotgun (WGS) entry which is preliminary data.</text>
</comment>
<reference evidence="2" key="1">
    <citation type="journal article" date="2014" name="Int. J. Syst. Evol. Microbiol.">
        <title>Complete genome sequence of Corynebacterium casei LMG S-19264T (=DSM 44701T), isolated from a smear-ripened cheese.</title>
        <authorList>
            <consortium name="US DOE Joint Genome Institute (JGI-PGF)"/>
            <person name="Walter F."/>
            <person name="Albersmeier A."/>
            <person name="Kalinowski J."/>
            <person name="Ruckert C."/>
        </authorList>
    </citation>
    <scope>NUCLEOTIDE SEQUENCE</scope>
    <source>
        <strain evidence="2">CCM 8711</strain>
    </source>
</reference>
<dbReference type="GO" id="GO:0016747">
    <property type="term" value="F:acyltransferase activity, transferring groups other than amino-acyl groups"/>
    <property type="evidence" value="ECO:0007669"/>
    <property type="project" value="InterPro"/>
</dbReference>